<sequence length="303" mass="34594">MGEVAAAQPCRNALLPGGASHFKIYPLKPCAKWQCNVLRVEKRLRVMKVEAQMVNPSTYSSRISTDIPLYEIPGASFDVYLEDKPRVFKAIFPDKRRSQQLNEIIVFVLTRTFGRCVDQVRTEHLVDKQNTFTLTTESHYQNQDGKGLLGMELREKSDLQEEWRVHMLPIEFLFLTVSPVIDMRLRCKSCGKGYPPGVPQDISKIRWELQGLDDMLKPSQFSLGVKGALYPDRRGPRSRLKGQLQMSISFVLPPMLALVPEDIRRDVAESVLKRLVENMKDKVNGSLIADYSEFKREKPKALA</sequence>
<evidence type="ECO:0000313" key="1">
    <source>
        <dbReference type="EMBL" id="KAK4393138.1"/>
    </source>
</evidence>
<dbReference type="Pfam" id="PF09366">
    <property type="entry name" value="DUF1997"/>
    <property type="match status" value="1"/>
</dbReference>
<dbReference type="Proteomes" id="UP001289374">
    <property type="component" value="Unassembled WGS sequence"/>
</dbReference>
<reference evidence="1" key="2">
    <citation type="journal article" date="2024" name="Plant">
        <title>Genomic evolution and insights into agronomic trait innovations of Sesamum species.</title>
        <authorList>
            <person name="Miao H."/>
            <person name="Wang L."/>
            <person name="Qu L."/>
            <person name="Liu H."/>
            <person name="Sun Y."/>
            <person name="Le M."/>
            <person name="Wang Q."/>
            <person name="Wei S."/>
            <person name="Zheng Y."/>
            <person name="Lin W."/>
            <person name="Duan Y."/>
            <person name="Cao H."/>
            <person name="Xiong S."/>
            <person name="Wang X."/>
            <person name="Wei L."/>
            <person name="Li C."/>
            <person name="Ma Q."/>
            <person name="Ju M."/>
            <person name="Zhao R."/>
            <person name="Li G."/>
            <person name="Mu C."/>
            <person name="Tian Q."/>
            <person name="Mei H."/>
            <person name="Zhang T."/>
            <person name="Gao T."/>
            <person name="Zhang H."/>
        </authorList>
    </citation>
    <scope>NUCLEOTIDE SEQUENCE</scope>
    <source>
        <strain evidence="1">K16</strain>
    </source>
</reference>
<accession>A0AAE2BPR7</accession>
<dbReference type="AlphaFoldDB" id="A0AAE2BPR7"/>
<keyword evidence="2" id="KW-1185">Reference proteome</keyword>
<comment type="caution">
    <text evidence="1">The sequence shown here is derived from an EMBL/GenBank/DDBJ whole genome shotgun (WGS) entry which is preliminary data.</text>
</comment>
<gene>
    <name evidence="1" type="ORF">Sango_1784600</name>
</gene>
<protein>
    <submittedName>
        <fullName evidence="1">Uncharacterized protein</fullName>
    </submittedName>
</protein>
<dbReference type="PANTHER" id="PTHR34133">
    <property type="entry name" value="OS07G0633000 PROTEIN"/>
    <property type="match status" value="1"/>
</dbReference>
<dbReference type="InterPro" id="IPR018971">
    <property type="entry name" value="DUF1997"/>
</dbReference>
<proteinExistence type="predicted"/>
<name>A0AAE2BPR7_9LAMI</name>
<reference evidence="1" key="1">
    <citation type="submission" date="2020-06" db="EMBL/GenBank/DDBJ databases">
        <authorList>
            <person name="Li T."/>
            <person name="Hu X."/>
            <person name="Zhang T."/>
            <person name="Song X."/>
            <person name="Zhang H."/>
            <person name="Dai N."/>
            <person name="Sheng W."/>
            <person name="Hou X."/>
            <person name="Wei L."/>
        </authorList>
    </citation>
    <scope>NUCLEOTIDE SEQUENCE</scope>
    <source>
        <strain evidence="1">K16</strain>
        <tissue evidence="1">Leaf</tissue>
    </source>
</reference>
<organism evidence="1 2">
    <name type="scientific">Sesamum angolense</name>
    <dbReference type="NCBI Taxonomy" id="2727404"/>
    <lineage>
        <taxon>Eukaryota</taxon>
        <taxon>Viridiplantae</taxon>
        <taxon>Streptophyta</taxon>
        <taxon>Embryophyta</taxon>
        <taxon>Tracheophyta</taxon>
        <taxon>Spermatophyta</taxon>
        <taxon>Magnoliopsida</taxon>
        <taxon>eudicotyledons</taxon>
        <taxon>Gunneridae</taxon>
        <taxon>Pentapetalae</taxon>
        <taxon>asterids</taxon>
        <taxon>lamiids</taxon>
        <taxon>Lamiales</taxon>
        <taxon>Pedaliaceae</taxon>
        <taxon>Sesamum</taxon>
    </lineage>
</organism>
<dbReference type="PANTHER" id="PTHR34133:SF8">
    <property type="entry name" value="OS07G0633000 PROTEIN"/>
    <property type="match status" value="1"/>
</dbReference>
<evidence type="ECO:0000313" key="2">
    <source>
        <dbReference type="Proteomes" id="UP001289374"/>
    </source>
</evidence>
<dbReference type="EMBL" id="JACGWL010000010">
    <property type="protein sequence ID" value="KAK4393138.1"/>
    <property type="molecule type" value="Genomic_DNA"/>
</dbReference>